<keyword evidence="3" id="KW-1185">Reference proteome</keyword>
<feature type="signal peptide" evidence="1">
    <location>
        <begin position="1"/>
        <end position="21"/>
    </location>
</feature>
<organism evidence="2 3">
    <name type="scientific">Salegentibacter chungangensis</name>
    <dbReference type="NCBI Taxonomy" id="1335724"/>
    <lineage>
        <taxon>Bacteria</taxon>
        <taxon>Pseudomonadati</taxon>
        <taxon>Bacteroidota</taxon>
        <taxon>Flavobacteriia</taxon>
        <taxon>Flavobacteriales</taxon>
        <taxon>Flavobacteriaceae</taxon>
        <taxon>Salegentibacter</taxon>
    </lineage>
</organism>
<comment type="caution">
    <text evidence="2">The sequence shown here is derived from an EMBL/GenBank/DDBJ whole genome shotgun (WGS) entry which is preliminary data.</text>
</comment>
<keyword evidence="1" id="KW-0732">Signal</keyword>
<sequence>MKNVIAYLILIPSFLLSCSIAQEKSGKIEGNSGINYNESKEMWAEMKEVNGNSYSYTLEFISWTGAGSRTTITVKDGIVAERYYEAFLQKTEDGEHNEEITETYTETNDEIGSHEAGAEPLSVDELYELCLAEYLVVNETENTIYFNTTQQGVISECGYVPENCVDDCFRGFQMSHFEWL</sequence>
<name>A0ABW3NRB5_9FLAO</name>
<dbReference type="EMBL" id="JBHTLI010000002">
    <property type="protein sequence ID" value="MFD1096383.1"/>
    <property type="molecule type" value="Genomic_DNA"/>
</dbReference>
<feature type="chain" id="PRO_5045261123" evidence="1">
    <location>
        <begin position="22"/>
        <end position="180"/>
    </location>
</feature>
<evidence type="ECO:0000256" key="1">
    <source>
        <dbReference type="SAM" id="SignalP"/>
    </source>
</evidence>
<protein>
    <submittedName>
        <fullName evidence="2">Uncharacterized protein</fullName>
    </submittedName>
</protein>
<dbReference type="RefSeq" id="WP_380745974.1">
    <property type="nucleotide sequence ID" value="NZ_JBHTLI010000002.1"/>
</dbReference>
<accession>A0ABW3NRB5</accession>
<dbReference type="Proteomes" id="UP001597131">
    <property type="component" value="Unassembled WGS sequence"/>
</dbReference>
<dbReference type="PROSITE" id="PS51257">
    <property type="entry name" value="PROKAR_LIPOPROTEIN"/>
    <property type="match status" value="1"/>
</dbReference>
<gene>
    <name evidence="2" type="ORF">ACFQ3Q_11525</name>
</gene>
<reference evidence="3" key="1">
    <citation type="journal article" date="2019" name="Int. J. Syst. Evol. Microbiol.">
        <title>The Global Catalogue of Microorganisms (GCM) 10K type strain sequencing project: providing services to taxonomists for standard genome sequencing and annotation.</title>
        <authorList>
            <consortium name="The Broad Institute Genomics Platform"/>
            <consortium name="The Broad Institute Genome Sequencing Center for Infectious Disease"/>
            <person name="Wu L."/>
            <person name="Ma J."/>
        </authorList>
    </citation>
    <scope>NUCLEOTIDE SEQUENCE [LARGE SCALE GENOMIC DNA]</scope>
    <source>
        <strain evidence="3">CCUG 64793</strain>
    </source>
</reference>
<proteinExistence type="predicted"/>
<evidence type="ECO:0000313" key="2">
    <source>
        <dbReference type="EMBL" id="MFD1096383.1"/>
    </source>
</evidence>
<evidence type="ECO:0000313" key="3">
    <source>
        <dbReference type="Proteomes" id="UP001597131"/>
    </source>
</evidence>